<dbReference type="AlphaFoldDB" id="A0A135P1V8"/>
<dbReference type="Proteomes" id="UP000070498">
    <property type="component" value="Unassembled WGS sequence"/>
</dbReference>
<organism evidence="1 2">
    <name type="scientific">Agrobacterium bohemicum</name>
    <dbReference type="NCBI Taxonomy" id="2052828"/>
    <lineage>
        <taxon>Bacteria</taxon>
        <taxon>Pseudomonadati</taxon>
        <taxon>Pseudomonadota</taxon>
        <taxon>Alphaproteobacteria</taxon>
        <taxon>Hyphomicrobiales</taxon>
        <taxon>Rhizobiaceae</taxon>
        <taxon>Rhizobium/Agrobacterium group</taxon>
        <taxon>Agrobacterium</taxon>
    </lineage>
</organism>
<evidence type="ECO:0000313" key="2">
    <source>
        <dbReference type="Proteomes" id="UP000070498"/>
    </source>
</evidence>
<keyword evidence="2" id="KW-1185">Reference proteome</keyword>
<protein>
    <submittedName>
        <fullName evidence="1">Uncharacterized protein</fullName>
    </submittedName>
</protein>
<proteinExistence type="predicted"/>
<gene>
    <name evidence="1" type="ORF">ATO67_07520</name>
</gene>
<dbReference type="STRING" id="2052828.ATO67_07520"/>
<evidence type="ECO:0000313" key="1">
    <source>
        <dbReference type="EMBL" id="KXG85400.1"/>
    </source>
</evidence>
<sequence>MSRLCKTIDVKVQVFLDRVKDEGNYIWIDATDTNVRGAVGSFLSQPSIGAHQKPLAKAEFGRFGLLPGKKCWHPVGQR</sequence>
<name>A0A135P1V8_9HYPH</name>
<dbReference type="EMBL" id="LNUW01000033">
    <property type="protein sequence ID" value="KXG85400.1"/>
    <property type="molecule type" value="Genomic_DNA"/>
</dbReference>
<comment type="caution">
    <text evidence="1">The sequence shown here is derived from an EMBL/GenBank/DDBJ whole genome shotgun (WGS) entry which is preliminary data.</text>
</comment>
<reference evidence="1 2" key="1">
    <citation type="submission" date="2015-11" db="EMBL/GenBank/DDBJ databases">
        <title>Draft genome sequence of Agrobacterium sp. R89-1.</title>
        <authorList>
            <person name="Zahradnik J."/>
            <person name="Kyslikova E."/>
            <person name="Palyzova A."/>
            <person name="Kyslik P."/>
        </authorList>
    </citation>
    <scope>NUCLEOTIDE SEQUENCE [LARGE SCALE GENOMIC DNA]</scope>
    <source>
        <strain evidence="1 2">R89-1</strain>
    </source>
</reference>
<accession>A0A135P1V8</accession>